<evidence type="ECO:0000313" key="6">
    <source>
        <dbReference type="Proteomes" id="UP000452188"/>
    </source>
</evidence>
<dbReference type="InterPro" id="IPR010982">
    <property type="entry name" value="Lambda_DNA-bd_dom_sf"/>
</dbReference>
<proteinExistence type="predicted"/>
<dbReference type="AlphaFoldDB" id="A0A244CH39"/>
<evidence type="ECO:0000313" key="7">
    <source>
        <dbReference type="Proteomes" id="UP000472879"/>
    </source>
</evidence>
<dbReference type="EMBL" id="WJMZ01000005">
    <property type="protein sequence ID" value="MRG84106.1"/>
    <property type="molecule type" value="Genomic_DNA"/>
</dbReference>
<dbReference type="Proteomes" id="UP000452188">
    <property type="component" value="Unassembled WGS sequence"/>
</dbReference>
<organism evidence="4 7">
    <name type="scientific">Limosilactobacillus reuteri</name>
    <name type="common">Lactobacillus reuteri</name>
    <dbReference type="NCBI Taxonomy" id="1598"/>
    <lineage>
        <taxon>Bacteria</taxon>
        <taxon>Bacillati</taxon>
        <taxon>Bacillota</taxon>
        <taxon>Bacilli</taxon>
        <taxon>Lactobacillales</taxon>
        <taxon>Lactobacillaceae</taxon>
        <taxon>Limosilactobacillus</taxon>
    </lineage>
</organism>
<feature type="domain" description="HTH cro/C1-type" evidence="1">
    <location>
        <begin position="11"/>
        <end position="56"/>
    </location>
</feature>
<protein>
    <submittedName>
        <fullName evidence="4">Helix-turn-helix domain-containing protein</fullName>
    </submittedName>
</protein>
<evidence type="ECO:0000313" key="4">
    <source>
        <dbReference type="EMBL" id="MRH08151.1"/>
    </source>
</evidence>
<accession>A0A244CH39</accession>
<dbReference type="SUPFAM" id="SSF47413">
    <property type="entry name" value="lambda repressor-like DNA-binding domains"/>
    <property type="match status" value="1"/>
</dbReference>
<dbReference type="EMBL" id="WJMV01000001">
    <property type="protein sequence ID" value="MRG74222.1"/>
    <property type="molecule type" value="Genomic_DNA"/>
</dbReference>
<comment type="caution">
    <text evidence="4">The sequence shown here is derived from an EMBL/GenBank/DDBJ whole genome shotgun (WGS) entry which is preliminary data.</text>
</comment>
<evidence type="ECO:0000259" key="1">
    <source>
        <dbReference type="Pfam" id="PF01381"/>
    </source>
</evidence>
<reference evidence="5 6" key="1">
    <citation type="submission" date="2019-11" db="EMBL/GenBank/DDBJ databases">
        <title>Draft genome sequence of 12 host-associated Lactobacillus reuteri rodent strains.</title>
        <authorList>
            <person name="Zhang S."/>
            <person name="Ozcam M."/>
            <person name="Van Pijkeren J.P."/>
        </authorList>
    </citation>
    <scope>NUCLEOTIDE SEQUENCE [LARGE SCALE GENOMIC DNA]</scope>
    <source>
        <strain evidence="2 6">6799jm-1</strain>
        <strain evidence="3 5">L1604-1</strain>
        <strain evidence="4 7">Lr4020</strain>
    </source>
</reference>
<sequence>MYLTEKQVLAIKRKRGELNLSVVALGRKLNVSRWTLDNIFKRNHRKVTPATYKKLSDWLIDEYATQDLKDSTAVATKGK</sequence>
<evidence type="ECO:0000313" key="3">
    <source>
        <dbReference type="EMBL" id="MRG84106.1"/>
    </source>
</evidence>
<dbReference type="EMBL" id="WJNA01000003">
    <property type="protein sequence ID" value="MRH08151.1"/>
    <property type="molecule type" value="Genomic_DNA"/>
</dbReference>
<dbReference type="Proteomes" id="UP000441557">
    <property type="component" value="Unassembled WGS sequence"/>
</dbReference>
<dbReference type="Proteomes" id="UP000472879">
    <property type="component" value="Unassembled WGS sequence"/>
</dbReference>
<dbReference type="GO" id="GO:0003677">
    <property type="term" value="F:DNA binding"/>
    <property type="evidence" value="ECO:0007669"/>
    <property type="project" value="InterPro"/>
</dbReference>
<dbReference type="Pfam" id="PF01381">
    <property type="entry name" value="HTH_3"/>
    <property type="match status" value="1"/>
</dbReference>
<dbReference type="RefSeq" id="WP_019253144.1">
    <property type="nucleotide sequence ID" value="NZ_CP080621.1"/>
</dbReference>
<evidence type="ECO:0000313" key="5">
    <source>
        <dbReference type="Proteomes" id="UP000441557"/>
    </source>
</evidence>
<gene>
    <name evidence="2" type="ORF">GIX79_00270</name>
    <name evidence="3" type="ORF">GIX80_06840</name>
    <name evidence="4" type="ORF">GIX81_01510</name>
</gene>
<evidence type="ECO:0000313" key="2">
    <source>
        <dbReference type="EMBL" id="MRG74222.1"/>
    </source>
</evidence>
<name>A0A244CH39_LIMRT</name>
<dbReference type="InterPro" id="IPR001387">
    <property type="entry name" value="Cro/C1-type_HTH"/>
</dbReference>